<evidence type="ECO:0000313" key="3">
    <source>
        <dbReference type="Proteomes" id="UP000198517"/>
    </source>
</evidence>
<evidence type="ECO:0000256" key="1">
    <source>
        <dbReference type="SAM" id="MobiDB-lite"/>
    </source>
</evidence>
<dbReference type="AlphaFoldDB" id="A0A1G6YUI8"/>
<protein>
    <recommendedName>
        <fullName evidence="4">Lipoprotein</fullName>
    </recommendedName>
</protein>
<organism evidence="2 3">
    <name type="scientific">Riemerella columbipharyngis</name>
    <dbReference type="NCBI Taxonomy" id="1071918"/>
    <lineage>
        <taxon>Bacteria</taxon>
        <taxon>Pseudomonadati</taxon>
        <taxon>Bacteroidota</taxon>
        <taxon>Flavobacteriia</taxon>
        <taxon>Flavobacteriales</taxon>
        <taxon>Weeksellaceae</taxon>
        <taxon>Riemerella</taxon>
    </lineage>
</organism>
<feature type="region of interest" description="Disordered" evidence="1">
    <location>
        <begin position="22"/>
        <end position="42"/>
    </location>
</feature>
<reference evidence="2 3" key="1">
    <citation type="submission" date="2016-10" db="EMBL/GenBank/DDBJ databases">
        <authorList>
            <person name="de Groot N.N."/>
        </authorList>
    </citation>
    <scope>NUCLEOTIDE SEQUENCE [LARGE SCALE GENOMIC DNA]</scope>
    <source>
        <strain evidence="2 3">DSM 24015</strain>
    </source>
</reference>
<gene>
    <name evidence="2" type="ORF">SAMN05421544_101252</name>
</gene>
<accession>A0A1G6YUI8</accession>
<evidence type="ECO:0008006" key="4">
    <source>
        <dbReference type="Google" id="ProtNLM"/>
    </source>
</evidence>
<sequence length="42" mass="4662">MKKSIFLAMFLLAVATLSSCRNDKGNNSSQNQEAIKKKFLGK</sequence>
<proteinExistence type="predicted"/>
<dbReference type="Proteomes" id="UP000198517">
    <property type="component" value="Unassembled WGS sequence"/>
</dbReference>
<keyword evidence="3" id="KW-1185">Reference proteome</keyword>
<dbReference type="PROSITE" id="PS51257">
    <property type="entry name" value="PROKAR_LIPOPROTEIN"/>
    <property type="match status" value="1"/>
</dbReference>
<feature type="compositionally biased region" description="Polar residues" evidence="1">
    <location>
        <begin position="22"/>
        <end position="33"/>
    </location>
</feature>
<evidence type="ECO:0000313" key="2">
    <source>
        <dbReference type="EMBL" id="SDD93236.1"/>
    </source>
</evidence>
<name>A0A1G6YUI8_9FLAO</name>
<dbReference type="EMBL" id="FNAS01000001">
    <property type="protein sequence ID" value="SDD93236.1"/>
    <property type="molecule type" value="Genomic_DNA"/>
</dbReference>
<dbReference type="STRING" id="1071918.SAMN05421544_101252"/>